<protein>
    <recommendedName>
        <fullName evidence="2">CATRA-Associated Small Protein domain-containing protein</fullName>
    </recommendedName>
</protein>
<name>A0A919TRI4_9ACTN</name>
<evidence type="ECO:0000259" key="2">
    <source>
        <dbReference type="Pfam" id="PF20271"/>
    </source>
</evidence>
<evidence type="ECO:0000313" key="4">
    <source>
        <dbReference type="Proteomes" id="UP000623608"/>
    </source>
</evidence>
<dbReference type="AlphaFoldDB" id="A0A919TRI4"/>
<dbReference type="RefSeq" id="WP_203805818.1">
    <property type="nucleotide sequence ID" value="NZ_BOMY01000021.1"/>
</dbReference>
<dbReference type="InterPro" id="IPR046924">
    <property type="entry name" value="CATASP"/>
</dbReference>
<sequence>MRNDQVARTVRAALSGGSRPADDWAKIKLDLLALHDAVREGDPDRIEQTRRALAYRSGARRVDPFGEHLDLPEPGGVPPEPGLHELVNTLLTDLGFPTDLPPPGPDLPPPPGPAQ</sequence>
<dbReference type="Pfam" id="PF20271">
    <property type="entry name" value="CATASP"/>
    <property type="match status" value="1"/>
</dbReference>
<keyword evidence="4" id="KW-1185">Reference proteome</keyword>
<accession>A0A919TRI4</accession>
<comment type="caution">
    <text evidence="3">The sequence shown here is derived from an EMBL/GenBank/DDBJ whole genome shotgun (WGS) entry which is preliminary data.</text>
</comment>
<dbReference type="Proteomes" id="UP000623608">
    <property type="component" value="Unassembled WGS sequence"/>
</dbReference>
<dbReference type="EMBL" id="BOMY01000021">
    <property type="protein sequence ID" value="GIF20313.1"/>
    <property type="molecule type" value="Genomic_DNA"/>
</dbReference>
<evidence type="ECO:0000313" key="3">
    <source>
        <dbReference type="EMBL" id="GIF20313.1"/>
    </source>
</evidence>
<feature type="compositionally biased region" description="Pro residues" evidence="1">
    <location>
        <begin position="99"/>
        <end position="115"/>
    </location>
</feature>
<evidence type="ECO:0000256" key="1">
    <source>
        <dbReference type="SAM" id="MobiDB-lite"/>
    </source>
</evidence>
<proteinExistence type="predicted"/>
<feature type="domain" description="CATRA-Associated Small Protein" evidence="2">
    <location>
        <begin position="7"/>
        <end position="95"/>
    </location>
</feature>
<organism evidence="3 4">
    <name type="scientific">Paractinoplanes tereljensis</name>
    <dbReference type="NCBI Taxonomy" id="571912"/>
    <lineage>
        <taxon>Bacteria</taxon>
        <taxon>Bacillati</taxon>
        <taxon>Actinomycetota</taxon>
        <taxon>Actinomycetes</taxon>
        <taxon>Micromonosporales</taxon>
        <taxon>Micromonosporaceae</taxon>
        <taxon>Paractinoplanes</taxon>
    </lineage>
</organism>
<gene>
    <name evidence="3" type="ORF">Ate02nite_30430</name>
</gene>
<reference evidence="3" key="1">
    <citation type="submission" date="2021-01" db="EMBL/GenBank/DDBJ databases">
        <title>Whole genome shotgun sequence of Actinoplanes tereljensis NBRC 105297.</title>
        <authorList>
            <person name="Komaki H."/>
            <person name="Tamura T."/>
        </authorList>
    </citation>
    <scope>NUCLEOTIDE SEQUENCE</scope>
    <source>
        <strain evidence="3">NBRC 105297</strain>
    </source>
</reference>
<feature type="region of interest" description="Disordered" evidence="1">
    <location>
        <begin position="93"/>
        <end position="115"/>
    </location>
</feature>